<reference evidence="2 3" key="1">
    <citation type="submission" date="2016-11" db="EMBL/GenBank/DDBJ databases">
        <authorList>
            <person name="Manzoor S."/>
        </authorList>
    </citation>
    <scope>NUCLEOTIDE SEQUENCE [LARGE SCALE GENOMIC DNA]</scope>
    <source>
        <strain evidence="2">Clostridium ultunense strain Esp</strain>
    </source>
</reference>
<dbReference type="Proteomes" id="UP000245423">
    <property type="component" value="Chromosome 1"/>
</dbReference>
<dbReference type="AlphaFoldDB" id="M1ZIY9"/>
<dbReference type="PANTHER" id="PTHR45726">
    <property type="entry name" value="LEUKOTRIENE A-4 HYDROLASE"/>
    <property type="match status" value="1"/>
</dbReference>
<dbReference type="GO" id="GO:0008237">
    <property type="term" value="F:metallopeptidase activity"/>
    <property type="evidence" value="ECO:0007669"/>
    <property type="project" value="InterPro"/>
</dbReference>
<dbReference type="Pfam" id="PF01433">
    <property type="entry name" value="Peptidase_M1"/>
    <property type="match status" value="1"/>
</dbReference>
<evidence type="ECO:0000313" key="3">
    <source>
        <dbReference type="Proteomes" id="UP000245423"/>
    </source>
</evidence>
<proteinExistence type="predicted"/>
<dbReference type="OrthoDB" id="9814383at2"/>
<dbReference type="RefSeq" id="WP_005589009.1">
    <property type="nucleotide sequence ID" value="NZ_LT669839.1"/>
</dbReference>
<dbReference type="CDD" id="cd09604">
    <property type="entry name" value="M1_APN_like"/>
    <property type="match status" value="1"/>
</dbReference>
<dbReference type="InterPro" id="IPR014782">
    <property type="entry name" value="Peptidase_M1_dom"/>
</dbReference>
<sequence>MKRKNFLFIFLVLVILLGSFQLSLAVDLDKLTKYDMDIMLDTEEHTVQGEQTVTFVNHYDGKLEDIVFHLYPNSFKSYETMPAIGGMYYLMDGEKPEIKEEEKGYIKIQQVHINGRETEFKEEEQILRIPLEKPLRKDDKIQIKIKFILKVPQGYQRLHQMEDSYSLTNWYPLLSIYNEKTKKWDENPYHPIGESNYSDVSDYNIKLTVPKGMVVAPTGTIIGEKIVGGNKTINIKADKVRDFVILMSPKYKVKTKEVDGIKISHYYMKDKDYPVDKTAEIVLDEVAKAVKFLNKIIGKYPYNELKIAETYLSGGAMEYPQVIQMGVYHNLSNVNLEENAPFIIEAAVHETVHQWWYVGVGNDEFNEPFLDESLTVFTTAYYFEKEYDKYHQNGVDYTIRNRIYPSTVLPLNSGVDKFNNWGDYSLTIYTRGPAFFEDLRQRVGEEKFNQILQTYYERYLFKNATIKDLLNIIKEIAGKDIKKTMEEAIKEPNYHPENIQLNQEEQMLFYRKQEQLRLKRYEEAKGLALGSIILRALDGEELTLVKPDYVKDENLQEIENLTRMLTSDLEMQFGVEVKVVEEKKLTEKDKENNIIIIGYPKKSDLMKEMEPELPIALSSETISINGISIENKNTSGIFISENPNNNKKHVLIIFLDENPVKKEHITAPDGFILDMDTIYQYNPLYNSDVQFIINVGDVEIKGMYK</sequence>
<organism evidence="2 3">
    <name type="scientific">[Clostridium] ultunense Esp</name>
    <dbReference type="NCBI Taxonomy" id="1288971"/>
    <lineage>
        <taxon>Bacteria</taxon>
        <taxon>Bacillati</taxon>
        <taxon>Bacillota</taxon>
        <taxon>Tissierellia</taxon>
        <taxon>Tissierellales</taxon>
        <taxon>Tepidimicrobiaceae</taxon>
        <taxon>Schnuerera</taxon>
    </lineage>
</organism>
<dbReference type="PANTHER" id="PTHR45726:SF3">
    <property type="entry name" value="LEUKOTRIENE A-4 HYDROLASE"/>
    <property type="match status" value="1"/>
</dbReference>
<accession>M1ZIY9</accession>
<dbReference type="Gene3D" id="1.10.390.10">
    <property type="entry name" value="Neutral Protease Domain 2"/>
    <property type="match status" value="1"/>
</dbReference>
<dbReference type="EMBL" id="LT669839">
    <property type="protein sequence ID" value="SHD77777.1"/>
    <property type="molecule type" value="Genomic_DNA"/>
</dbReference>
<evidence type="ECO:0000259" key="1">
    <source>
        <dbReference type="Pfam" id="PF01433"/>
    </source>
</evidence>
<gene>
    <name evidence="2" type="ORF">CUESP1_2431</name>
</gene>
<dbReference type="HOGENOM" id="CLU_015077_1_0_9"/>
<dbReference type="GO" id="GO:0008270">
    <property type="term" value="F:zinc ion binding"/>
    <property type="evidence" value="ECO:0007669"/>
    <property type="project" value="InterPro"/>
</dbReference>
<protein>
    <recommendedName>
        <fullName evidence="1">Peptidase M1 membrane alanine aminopeptidase domain-containing protein</fullName>
    </recommendedName>
</protein>
<feature type="domain" description="Peptidase M1 membrane alanine aminopeptidase" evidence="1">
    <location>
        <begin position="284"/>
        <end position="486"/>
    </location>
</feature>
<dbReference type="Gene3D" id="2.60.40.1730">
    <property type="entry name" value="tricorn interacting facor f3 domain"/>
    <property type="match status" value="1"/>
</dbReference>
<dbReference type="InterPro" id="IPR042097">
    <property type="entry name" value="Aminopeptidase_N-like_N_sf"/>
</dbReference>
<evidence type="ECO:0000313" key="2">
    <source>
        <dbReference type="EMBL" id="SHD77777.1"/>
    </source>
</evidence>
<dbReference type="SUPFAM" id="SSF55486">
    <property type="entry name" value="Metalloproteases ('zincins'), catalytic domain"/>
    <property type="match status" value="1"/>
</dbReference>
<keyword evidence="3" id="KW-1185">Reference proteome</keyword>
<name>M1ZIY9_9FIRM</name>
<dbReference type="InterPro" id="IPR027268">
    <property type="entry name" value="Peptidase_M4/M1_CTD_sf"/>
</dbReference>
<dbReference type="InterPro" id="IPR034015">
    <property type="entry name" value="M1_LTA4H"/>
</dbReference>